<evidence type="ECO:0000313" key="1">
    <source>
        <dbReference type="EMBL" id="CAI4038608.1"/>
    </source>
</evidence>
<keyword evidence="2" id="KW-1185">Reference proteome</keyword>
<accession>A0AA35IX73</accession>
<gene>
    <name evidence="1" type="primary">SMKI05G2190</name>
    <name evidence="1" type="ORF">SMKI_05G2190</name>
</gene>
<dbReference type="RefSeq" id="XP_056081723.1">
    <property type="nucleotide sequence ID" value="XM_056221987.1"/>
</dbReference>
<dbReference type="Proteomes" id="UP001161438">
    <property type="component" value="Chromosome 5"/>
</dbReference>
<evidence type="ECO:0000313" key="2">
    <source>
        <dbReference type="Proteomes" id="UP001161438"/>
    </source>
</evidence>
<dbReference type="GeneID" id="80917819"/>
<evidence type="ECO:0008006" key="3">
    <source>
        <dbReference type="Google" id="ProtNLM"/>
    </source>
</evidence>
<proteinExistence type="predicted"/>
<dbReference type="Pfam" id="PF16588">
    <property type="entry name" value="zf-C2H2_10"/>
    <property type="match status" value="1"/>
</dbReference>
<reference evidence="1" key="1">
    <citation type="submission" date="2022-10" db="EMBL/GenBank/DDBJ databases">
        <authorList>
            <person name="Byrne P K."/>
        </authorList>
    </citation>
    <scope>NUCLEOTIDE SEQUENCE</scope>
    <source>
        <strain evidence="1">IFO1815</strain>
    </source>
</reference>
<organism evidence="1 2">
    <name type="scientific">Saccharomyces mikatae IFO 1815</name>
    <dbReference type="NCBI Taxonomy" id="226126"/>
    <lineage>
        <taxon>Eukaryota</taxon>
        <taxon>Fungi</taxon>
        <taxon>Dikarya</taxon>
        <taxon>Ascomycota</taxon>
        <taxon>Saccharomycotina</taxon>
        <taxon>Saccharomycetes</taxon>
        <taxon>Saccharomycetales</taxon>
        <taxon>Saccharomycetaceae</taxon>
        <taxon>Saccharomyces</taxon>
    </lineage>
</organism>
<name>A0AA35IX73_SACMI</name>
<dbReference type="AlphaFoldDB" id="A0AA35IX73"/>
<protein>
    <recommendedName>
        <fullName evidence="3">YER137C-like protein</fullName>
    </recommendedName>
</protein>
<dbReference type="EMBL" id="OX365761">
    <property type="protein sequence ID" value="CAI4038608.1"/>
    <property type="molecule type" value="Genomic_DNA"/>
</dbReference>
<sequence>MGEPSKRTENDIIRLSQAMDSLAKLIISKRKDGSQLQVEYNRKLKELENFINLLLGLNENTGSNVMNTSVLDVILRNGIDILEKDDQKYALIPIIPKTEVDAINNAQVATSKRSGKKKKNKIKCSFCHQVGHTRARCDVRLTVLPKE</sequence>